<reference evidence="3 4" key="2">
    <citation type="journal article" date="2011" name="J. Antibiot.">
        <title>Furaquinocins I and J: novel polyketide isoprenoid hybrid compounds from Streptomyces reveromyceticus SN-593.</title>
        <authorList>
            <person name="Panthee S."/>
            <person name="Takahashi S."/>
            <person name="Takagi H."/>
            <person name="Nogawa T."/>
            <person name="Oowada E."/>
            <person name="Uramoto M."/>
            <person name="Osada H."/>
        </authorList>
    </citation>
    <scope>NUCLEOTIDE SEQUENCE [LARGE SCALE GENOMIC DNA]</scope>
    <source>
        <strain evidence="3 4">SN-593</strain>
    </source>
</reference>
<dbReference type="PANTHER" id="PTHR42870:SF1">
    <property type="entry name" value="NON-SPECIFIC LIPID-TRANSFER PROTEIN-LIKE 2"/>
    <property type="match status" value="1"/>
</dbReference>
<evidence type="ECO:0000313" key="3">
    <source>
        <dbReference type="EMBL" id="BBB01926.1"/>
    </source>
</evidence>
<dbReference type="InterPro" id="IPR002155">
    <property type="entry name" value="Thiolase"/>
</dbReference>
<dbReference type="EMBL" id="AP018365">
    <property type="protein sequence ID" value="BBB01926.1"/>
    <property type="molecule type" value="Genomic_DNA"/>
</dbReference>
<dbReference type="Gene3D" id="3.40.47.10">
    <property type="match status" value="1"/>
</dbReference>
<dbReference type="CDD" id="cd00829">
    <property type="entry name" value="SCP-x_thiolase"/>
    <property type="match status" value="1"/>
</dbReference>
<reference evidence="3 4" key="1">
    <citation type="journal article" date="2010" name="J. Bacteriol.">
        <title>Biochemical characterization of a novel indole prenyltransferase from Streptomyces sp. SN-593.</title>
        <authorList>
            <person name="Takahashi S."/>
            <person name="Takagi H."/>
            <person name="Toyoda A."/>
            <person name="Uramoto M."/>
            <person name="Nogawa T."/>
            <person name="Ueki M."/>
            <person name="Sakaki Y."/>
            <person name="Osada H."/>
        </authorList>
    </citation>
    <scope>NUCLEOTIDE SEQUENCE [LARGE SCALE GENOMIC DNA]</scope>
    <source>
        <strain evidence="3 4">SN-593</strain>
    </source>
</reference>
<protein>
    <submittedName>
        <fullName evidence="3">Putative thiolase</fullName>
    </submittedName>
</protein>
<dbReference type="Pfam" id="PF22691">
    <property type="entry name" value="Thiolase_C_1"/>
    <property type="match status" value="1"/>
</dbReference>
<evidence type="ECO:0000313" key="4">
    <source>
        <dbReference type="Proteomes" id="UP000595703"/>
    </source>
</evidence>
<evidence type="ECO:0000259" key="2">
    <source>
        <dbReference type="Pfam" id="PF22691"/>
    </source>
</evidence>
<keyword evidence="4" id="KW-1185">Reference proteome</keyword>
<name>A0A7U3UX94_9ACTN</name>
<dbReference type="GO" id="GO:0016747">
    <property type="term" value="F:acyltransferase activity, transferring groups other than amino-acyl groups"/>
    <property type="evidence" value="ECO:0007669"/>
    <property type="project" value="InterPro"/>
</dbReference>
<dbReference type="Proteomes" id="UP000595703">
    <property type="component" value="Chromosome"/>
</dbReference>
<dbReference type="PANTHER" id="PTHR42870">
    <property type="entry name" value="ACETYL-COA C-ACETYLTRANSFERASE"/>
    <property type="match status" value="1"/>
</dbReference>
<dbReference type="Pfam" id="PF00108">
    <property type="entry name" value="Thiolase_N"/>
    <property type="match status" value="1"/>
</dbReference>
<dbReference type="InterPro" id="IPR020616">
    <property type="entry name" value="Thiolase_N"/>
</dbReference>
<reference evidence="3 4" key="4">
    <citation type="journal article" date="2020" name="Sci. Rep.">
        <title>beta-carboline chemical signals induce reveromycin production through a LuxR family regulator in Streptomyces sp. SN-593.</title>
        <authorList>
            <person name="Panthee S."/>
            <person name="Kito N."/>
            <person name="Hayashi T."/>
            <person name="Shimizu T."/>
            <person name="Ishikawa J."/>
            <person name="Hamamoto H."/>
            <person name="Osada H."/>
            <person name="Takahashi S."/>
        </authorList>
    </citation>
    <scope>NUCLEOTIDE SEQUENCE [LARGE SCALE GENOMIC DNA]</scope>
    <source>
        <strain evidence="3 4">SN-593</strain>
    </source>
</reference>
<feature type="domain" description="Thiolase C-terminal" evidence="2">
    <location>
        <begin position="253"/>
        <end position="369"/>
    </location>
</feature>
<reference evidence="3 4" key="3">
    <citation type="journal article" date="2011" name="Nat. Chem. Biol.">
        <title>Reveromycin A biosynthesis uses RevG and RevJ for stereospecific spiroacetal formation.</title>
        <authorList>
            <person name="Takahashi S."/>
            <person name="Toyoda A."/>
            <person name="Sekiyama Y."/>
            <person name="Takagi H."/>
            <person name="Nogawa T."/>
            <person name="Uramoto M."/>
            <person name="Suzuki R."/>
            <person name="Koshino H."/>
            <person name="Kumano T."/>
            <person name="Panthee S."/>
            <person name="Dairi T."/>
            <person name="Ishikawa J."/>
            <person name="Ikeda H."/>
            <person name="Sakaki Y."/>
            <person name="Osada H."/>
        </authorList>
    </citation>
    <scope>NUCLEOTIDE SEQUENCE [LARGE SCALE GENOMIC DNA]</scope>
    <source>
        <strain evidence="3 4">SN-593</strain>
    </source>
</reference>
<organism evidence="3 4">
    <name type="scientific">Actinacidiphila reveromycinica</name>
    <dbReference type="NCBI Taxonomy" id="659352"/>
    <lineage>
        <taxon>Bacteria</taxon>
        <taxon>Bacillati</taxon>
        <taxon>Actinomycetota</taxon>
        <taxon>Actinomycetes</taxon>
        <taxon>Kitasatosporales</taxon>
        <taxon>Streptomycetaceae</taxon>
        <taxon>Actinacidiphila</taxon>
    </lineage>
</organism>
<gene>
    <name evidence="3" type="ORF">RVR_9561</name>
</gene>
<dbReference type="InterPro" id="IPR016039">
    <property type="entry name" value="Thiolase-like"/>
</dbReference>
<proteinExistence type="predicted"/>
<dbReference type="PIRSF" id="PIRSF000429">
    <property type="entry name" value="Ac-CoA_Ac_transf"/>
    <property type="match status" value="1"/>
</dbReference>
<sequence length="380" mass="38767">MTVALPGIRPVFVAGGGLHAYQRASGTPYVQLGLTAVRRALEDAGLAWPSVESAYVGSAQVGMAAGPVMLRHLGATGLRVVQVENASASGSSAFRQAVVEVAGGFADVVLAVGVDTPDPRPGGPSKSAVRDLVGRLGTPAAHLALAAEHHLRQTPATPRQLALVAVKNHANAAANPYAQRRRRRTLEEVLASGTVAGCLTRLQCAPRGEGAAAVLVVSEEAIGRYGLDRGGCVRVLASASRTVAGRTGPGAEVRVTADTAAEAYAQAGVGPRDLDVLELHDAFSVEELVYLEAMGVCAPGEAGALLERGRFDIGGERAVSPSGGLLGMGHPLGPTGVGQVVEVRRQLLGRAGARQHPGARTALAHMVGVGGVCLVHVLGR</sequence>
<evidence type="ECO:0000259" key="1">
    <source>
        <dbReference type="Pfam" id="PF00108"/>
    </source>
</evidence>
<accession>A0A7U3UX94</accession>
<dbReference type="SUPFAM" id="SSF53901">
    <property type="entry name" value="Thiolase-like"/>
    <property type="match status" value="1"/>
</dbReference>
<dbReference type="InterPro" id="IPR055140">
    <property type="entry name" value="Thiolase_C_2"/>
</dbReference>
<dbReference type="AlphaFoldDB" id="A0A7U3UX94"/>
<feature type="domain" description="Thiolase N-terminal" evidence="1">
    <location>
        <begin position="25"/>
        <end position="180"/>
    </location>
</feature>
<dbReference type="KEGG" id="arev:RVR_9561"/>